<reference evidence="1" key="2">
    <citation type="submission" date="2020-11" db="EMBL/GenBank/DDBJ databases">
        <authorList>
            <person name="McCartney M.A."/>
            <person name="Auch B."/>
            <person name="Kono T."/>
            <person name="Mallez S."/>
            <person name="Becker A."/>
            <person name="Gohl D.M."/>
            <person name="Silverstein K.A.T."/>
            <person name="Koren S."/>
            <person name="Bechman K.B."/>
            <person name="Herman A."/>
            <person name="Abrahante J.E."/>
            <person name="Garbe J."/>
        </authorList>
    </citation>
    <scope>NUCLEOTIDE SEQUENCE</scope>
    <source>
        <strain evidence="1">Duluth1</strain>
        <tissue evidence="1">Whole animal</tissue>
    </source>
</reference>
<dbReference type="Proteomes" id="UP000828390">
    <property type="component" value="Unassembled WGS sequence"/>
</dbReference>
<keyword evidence="2" id="KW-1185">Reference proteome</keyword>
<proteinExistence type="predicted"/>
<accession>A0A9D4BUE5</accession>
<gene>
    <name evidence="1" type="ORF">DPMN_068711</name>
</gene>
<evidence type="ECO:0000313" key="2">
    <source>
        <dbReference type="Proteomes" id="UP000828390"/>
    </source>
</evidence>
<dbReference type="EMBL" id="JAIWYP010000014">
    <property type="protein sequence ID" value="KAH3709249.1"/>
    <property type="molecule type" value="Genomic_DNA"/>
</dbReference>
<dbReference type="AlphaFoldDB" id="A0A9D4BUE5"/>
<evidence type="ECO:0000313" key="1">
    <source>
        <dbReference type="EMBL" id="KAH3709249.1"/>
    </source>
</evidence>
<sequence length="57" mass="6726">MPPQRILDIIQINYKFFSRKKYHGPMLGAVKSNLTLIIYTFSCERFSKTTKQSDELK</sequence>
<name>A0A9D4BUE5_DREPO</name>
<comment type="caution">
    <text evidence="1">The sequence shown here is derived from an EMBL/GenBank/DDBJ whole genome shotgun (WGS) entry which is preliminary data.</text>
</comment>
<protein>
    <submittedName>
        <fullName evidence="1">Uncharacterized protein</fullName>
    </submittedName>
</protein>
<reference evidence="1" key="1">
    <citation type="journal article" date="2019" name="bioRxiv">
        <title>The Genome of the Zebra Mussel, Dreissena polymorpha: A Resource for Invasive Species Research.</title>
        <authorList>
            <person name="McCartney M.A."/>
            <person name="Auch B."/>
            <person name="Kono T."/>
            <person name="Mallez S."/>
            <person name="Zhang Y."/>
            <person name="Obille A."/>
            <person name="Becker A."/>
            <person name="Abrahante J.E."/>
            <person name="Garbe J."/>
            <person name="Badalamenti J.P."/>
            <person name="Herman A."/>
            <person name="Mangelson H."/>
            <person name="Liachko I."/>
            <person name="Sullivan S."/>
            <person name="Sone E.D."/>
            <person name="Koren S."/>
            <person name="Silverstein K.A.T."/>
            <person name="Beckman K.B."/>
            <person name="Gohl D.M."/>
        </authorList>
    </citation>
    <scope>NUCLEOTIDE SEQUENCE</scope>
    <source>
        <strain evidence="1">Duluth1</strain>
        <tissue evidence="1">Whole animal</tissue>
    </source>
</reference>
<organism evidence="1 2">
    <name type="scientific">Dreissena polymorpha</name>
    <name type="common">Zebra mussel</name>
    <name type="synonym">Mytilus polymorpha</name>
    <dbReference type="NCBI Taxonomy" id="45954"/>
    <lineage>
        <taxon>Eukaryota</taxon>
        <taxon>Metazoa</taxon>
        <taxon>Spiralia</taxon>
        <taxon>Lophotrochozoa</taxon>
        <taxon>Mollusca</taxon>
        <taxon>Bivalvia</taxon>
        <taxon>Autobranchia</taxon>
        <taxon>Heteroconchia</taxon>
        <taxon>Euheterodonta</taxon>
        <taxon>Imparidentia</taxon>
        <taxon>Neoheterodontei</taxon>
        <taxon>Myida</taxon>
        <taxon>Dreissenoidea</taxon>
        <taxon>Dreissenidae</taxon>
        <taxon>Dreissena</taxon>
    </lineage>
</organism>